<name>A0A835Q705_VANPL</name>
<feature type="domain" description="MADS-box" evidence="7">
    <location>
        <begin position="1"/>
        <end position="61"/>
    </location>
</feature>
<dbReference type="OrthoDB" id="2016903at2759"/>
<dbReference type="PANTHER" id="PTHR48019">
    <property type="entry name" value="SERUM RESPONSE FACTOR HOMOLOG"/>
    <property type="match status" value="1"/>
</dbReference>
<evidence type="ECO:0000313" key="8">
    <source>
        <dbReference type="EMBL" id="KAG0464249.1"/>
    </source>
</evidence>
<protein>
    <recommendedName>
        <fullName evidence="7">MADS-box domain-containing protein</fullName>
    </recommendedName>
</protein>
<comment type="subcellular location">
    <subcellularLocation>
        <location evidence="1">Nucleus</location>
    </subcellularLocation>
</comment>
<gene>
    <name evidence="8" type="ORF">HPP92_020318</name>
</gene>
<evidence type="ECO:0000256" key="1">
    <source>
        <dbReference type="ARBA" id="ARBA00004123"/>
    </source>
</evidence>
<evidence type="ECO:0000256" key="5">
    <source>
        <dbReference type="ARBA" id="ARBA00023242"/>
    </source>
</evidence>
<dbReference type="PRINTS" id="PR00404">
    <property type="entry name" value="MADSDOMAIN"/>
</dbReference>
<comment type="caution">
    <text evidence="8">The sequence shown here is derived from an EMBL/GenBank/DDBJ whole genome shotgun (WGS) entry which is preliminary data.</text>
</comment>
<proteinExistence type="predicted"/>
<reference evidence="8 9" key="1">
    <citation type="journal article" date="2020" name="Nat. Food">
        <title>A phased Vanilla planifolia genome enables genetic improvement of flavour and production.</title>
        <authorList>
            <person name="Hasing T."/>
            <person name="Tang H."/>
            <person name="Brym M."/>
            <person name="Khazi F."/>
            <person name="Huang T."/>
            <person name="Chambers A.H."/>
        </authorList>
    </citation>
    <scope>NUCLEOTIDE SEQUENCE [LARGE SCALE GENOMIC DNA]</scope>
    <source>
        <tissue evidence="8">Leaf</tissue>
    </source>
</reference>
<keyword evidence="4" id="KW-0804">Transcription</keyword>
<feature type="region of interest" description="Disordered" evidence="6">
    <location>
        <begin position="159"/>
        <end position="179"/>
    </location>
</feature>
<accession>A0A835Q705</accession>
<dbReference type="SMART" id="SM00432">
    <property type="entry name" value="MADS"/>
    <property type="match status" value="1"/>
</dbReference>
<evidence type="ECO:0000256" key="2">
    <source>
        <dbReference type="ARBA" id="ARBA00023015"/>
    </source>
</evidence>
<dbReference type="Pfam" id="PF00319">
    <property type="entry name" value="SRF-TF"/>
    <property type="match status" value="1"/>
</dbReference>
<dbReference type="CDD" id="cd00265">
    <property type="entry name" value="MADS_MEF2_like"/>
    <property type="match status" value="1"/>
</dbReference>
<sequence length="179" mass="20531">MGRGKIAIQRIDNTTTRQVTFSKRRTGLLKKARELAVLCDAEVGVIVISSTGKLYEFSSTSMKSMIEHYNKTKEKHQHPLQATSEIKDKILNEEMQELHRKINEAWKENMELYKTINLHRKENVELHHKVKATGWFERGSTSPAFHSDINISIHLGLSSPSQHGSRMQTDEPNLGLHFL</sequence>
<dbReference type="InterPro" id="IPR036879">
    <property type="entry name" value="TF_MADSbox_sf"/>
</dbReference>
<dbReference type="PROSITE" id="PS50066">
    <property type="entry name" value="MADS_BOX_2"/>
    <property type="match status" value="1"/>
</dbReference>
<organism evidence="8 9">
    <name type="scientific">Vanilla planifolia</name>
    <name type="common">Vanilla</name>
    <dbReference type="NCBI Taxonomy" id="51239"/>
    <lineage>
        <taxon>Eukaryota</taxon>
        <taxon>Viridiplantae</taxon>
        <taxon>Streptophyta</taxon>
        <taxon>Embryophyta</taxon>
        <taxon>Tracheophyta</taxon>
        <taxon>Spermatophyta</taxon>
        <taxon>Magnoliopsida</taxon>
        <taxon>Liliopsida</taxon>
        <taxon>Asparagales</taxon>
        <taxon>Orchidaceae</taxon>
        <taxon>Vanilloideae</taxon>
        <taxon>Vanilleae</taxon>
        <taxon>Vanilla</taxon>
    </lineage>
</organism>
<dbReference type="InterPro" id="IPR050142">
    <property type="entry name" value="MADS-box/MEF2_TF"/>
</dbReference>
<dbReference type="GO" id="GO:0000977">
    <property type="term" value="F:RNA polymerase II transcription regulatory region sequence-specific DNA binding"/>
    <property type="evidence" value="ECO:0007669"/>
    <property type="project" value="InterPro"/>
</dbReference>
<dbReference type="GO" id="GO:0045944">
    <property type="term" value="P:positive regulation of transcription by RNA polymerase II"/>
    <property type="evidence" value="ECO:0007669"/>
    <property type="project" value="InterPro"/>
</dbReference>
<dbReference type="GO" id="GO:0005634">
    <property type="term" value="C:nucleus"/>
    <property type="evidence" value="ECO:0007669"/>
    <property type="project" value="UniProtKB-SubCell"/>
</dbReference>
<dbReference type="InterPro" id="IPR033896">
    <property type="entry name" value="MEF2-like_N"/>
</dbReference>
<dbReference type="Gene3D" id="3.40.1810.10">
    <property type="entry name" value="Transcription factor, MADS-box"/>
    <property type="match status" value="1"/>
</dbReference>
<dbReference type="AlphaFoldDB" id="A0A835Q705"/>
<dbReference type="EMBL" id="JADCNL010000010">
    <property type="protein sequence ID" value="KAG0464249.1"/>
    <property type="molecule type" value="Genomic_DNA"/>
</dbReference>
<evidence type="ECO:0000259" key="7">
    <source>
        <dbReference type="PROSITE" id="PS50066"/>
    </source>
</evidence>
<keyword evidence="3" id="KW-0238">DNA-binding</keyword>
<keyword evidence="5" id="KW-0539">Nucleus</keyword>
<evidence type="ECO:0000256" key="4">
    <source>
        <dbReference type="ARBA" id="ARBA00023163"/>
    </source>
</evidence>
<evidence type="ECO:0000313" key="9">
    <source>
        <dbReference type="Proteomes" id="UP000636800"/>
    </source>
</evidence>
<evidence type="ECO:0000256" key="6">
    <source>
        <dbReference type="SAM" id="MobiDB-lite"/>
    </source>
</evidence>
<feature type="compositionally biased region" description="Polar residues" evidence="6">
    <location>
        <begin position="159"/>
        <end position="171"/>
    </location>
</feature>
<dbReference type="PROSITE" id="PS00350">
    <property type="entry name" value="MADS_BOX_1"/>
    <property type="match status" value="1"/>
</dbReference>
<evidence type="ECO:0000256" key="3">
    <source>
        <dbReference type="ARBA" id="ARBA00023125"/>
    </source>
</evidence>
<keyword evidence="9" id="KW-1185">Reference proteome</keyword>
<dbReference type="SUPFAM" id="SSF55455">
    <property type="entry name" value="SRF-like"/>
    <property type="match status" value="1"/>
</dbReference>
<dbReference type="Proteomes" id="UP000636800">
    <property type="component" value="Chromosome 10"/>
</dbReference>
<dbReference type="InterPro" id="IPR002100">
    <property type="entry name" value="TF_MADSbox"/>
</dbReference>
<keyword evidence="2" id="KW-0805">Transcription regulation</keyword>
<dbReference type="GO" id="GO:0046983">
    <property type="term" value="F:protein dimerization activity"/>
    <property type="evidence" value="ECO:0007669"/>
    <property type="project" value="InterPro"/>
</dbReference>